<dbReference type="PANTHER" id="PTHR46841">
    <property type="entry name" value="OX-2 MEMBRANE GLYCOPROTEIN"/>
    <property type="match status" value="1"/>
</dbReference>
<keyword evidence="3" id="KW-0732">Signal</keyword>
<reference evidence="9" key="1">
    <citation type="submission" date="2025-08" db="UniProtKB">
        <authorList>
            <consortium name="Ensembl"/>
        </authorList>
    </citation>
    <scope>IDENTIFICATION</scope>
</reference>
<evidence type="ECO:0000256" key="5">
    <source>
        <dbReference type="ARBA" id="ARBA00023136"/>
    </source>
</evidence>
<comment type="subcellular location">
    <subcellularLocation>
        <location evidence="1">Membrane</location>
        <topology evidence="1">Single-pass membrane protein</topology>
    </subcellularLocation>
</comment>
<dbReference type="InterPro" id="IPR047164">
    <property type="entry name" value="OX2G-like"/>
</dbReference>
<dbReference type="AlphaFoldDB" id="A0A3Q3JQN0"/>
<organism evidence="9 10">
    <name type="scientific">Monopterus albus</name>
    <name type="common">Swamp eel</name>
    <dbReference type="NCBI Taxonomy" id="43700"/>
    <lineage>
        <taxon>Eukaryota</taxon>
        <taxon>Metazoa</taxon>
        <taxon>Chordata</taxon>
        <taxon>Craniata</taxon>
        <taxon>Vertebrata</taxon>
        <taxon>Euteleostomi</taxon>
        <taxon>Actinopterygii</taxon>
        <taxon>Neopterygii</taxon>
        <taxon>Teleostei</taxon>
        <taxon>Neoteleostei</taxon>
        <taxon>Acanthomorphata</taxon>
        <taxon>Anabantaria</taxon>
        <taxon>Synbranchiformes</taxon>
        <taxon>Synbranchidae</taxon>
        <taxon>Monopterus</taxon>
    </lineage>
</organism>
<name>A0A3Q3JQN0_MONAL</name>
<dbReference type="GO" id="GO:0043025">
    <property type="term" value="C:neuronal cell body"/>
    <property type="evidence" value="ECO:0007669"/>
    <property type="project" value="TreeGrafter"/>
</dbReference>
<dbReference type="GO" id="GO:0009986">
    <property type="term" value="C:cell surface"/>
    <property type="evidence" value="ECO:0007669"/>
    <property type="project" value="TreeGrafter"/>
</dbReference>
<keyword evidence="10" id="KW-1185">Reference proteome</keyword>
<keyword evidence="7" id="KW-0325">Glycoprotein</keyword>
<evidence type="ECO:0000256" key="6">
    <source>
        <dbReference type="ARBA" id="ARBA00023157"/>
    </source>
</evidence>
<dbReference type="Proteomes" id="UP000261600">
    <property type="component" value="Unplaced"/>
</dbReference>
<evidence type="ECO:0000256" key="1">
    <source>
        <dbReference type="ARBA" id="ARBA00004167"/>
    </source>
</evidence>
<dbReference type="PANTHER" id="PTHR46841:SF7">
    <property type="entry name" value="IG-LIKE DOMAIN-CONTAINING PROTEIN"/>
    <property type="match status" value="1"/>
</dbReference>
<dbReference type="Ensembl" id="ENSMALT00000023188.1">
    <property type="protein sequence ID" value="ENSMALP00000022753.1"/>
    <property type="gene ID" value="ENSMALG00000015887.1"/>
</dbReference>
<dbReference type="InterPro" id="IPR036179">
    <property type="entry name" value="Ig-like_dom_sf"/>
</dbReference>
<dbReference type="Gene3D" id="2.60.40.10">
    <property type="entry name" value="Immunoglobulins"/>
    <property type="match status" value="1"/>
</dbReference>
<keyword evidence="8" id="KW-0393">Immunoglobulin domain</keyword>
<reference evidence="9" key="2">
    <citation type="submission" date="2025-09" db="UniProtKB">
        <authorList>
            <consortium name="Ensembl"/>
        </authorList>
    </citation>
    <scope>IDENTIFICATION</scope>
</reference>
<evidence type="ECO:0000256" key="3">
    <source>
        <dbReference type="ARBA" id="ARBA00022729"/>
    </source>
</evidence>
<protein>
    <recommendedName>
        <fullName evidence="11">Immunoglobulin V-set domain-containing protein</fullName>
    </recommendedName>
</protein>
<proteinExistence type="predicted"/>
<dbReference type="GO" id="GO:0098632">
    <property type="term" value="F:cell-cell adhesion mediator activity"/>
    <property type="evidence" value="ECO:0007669"/>
    <property type="project" value="InterPro"/>
</dbReference>
<evidence type="ECO:0000256" key="7">
    <source>
        <dbReference type="ARBA" id="ARBA00023180"/>
    </source>
</evidence>
<keyword evidence="2" id="KW-0812">Transmembrane</keyword>
<evidence type="ECO:0000256" key="2">
    <source>
        <dbReference type="ARBA" id="ARBA00022692"/>
    </source>
</evidence>
<evidence type="ECO:0008006" key="11">
    <source>
        <dbReference type="Google" id="ProtNLM"/>
    </source>
</evidence>
<accession>A0A3Q3JQN0</accession>
<dbReference type="SUPFAM" id="SSF48726">
    <property type="entry name" value="Immunoglobulin"/>
    <property type="match status" value="1"/>
</dbReference>
<keyword evidence="4" id="KW-1133">Transmembrane helix</keyword>
<dbReference type="GO" id="GO:0034113">
    <property type="term" value="P:heterotypic cell-cell adhesion"/>
    <property type="evidence" value="ECO:0007669"/>
    <property type="project" value="TreeGrafter"/>
</dbReference>
<keyword evidence="5" id="KW-0472">Membrane</keyword>
<sequence>MEIQQLTTAGMHITGVQWIFRQVRMCLNAFIKLSCLFTVHFSVLSLSSCCHSAHVKQTALPTGVLQVTWQRLFKDQSIENMATYSERFGQQINGPFLGKVIFTEASLNSTAITLKNVTWEDESCYICSFNVYPDGSKRKQACLTVGTFHLVPPTQKNNRPLQ</sequence>
<keyword evidence="6" id="KW-1015">Disulfide bond</keyword>
<evidence type="ECO:0000256" key="8">
    <source>
        <dbReference type="ARBA" id="ARBA00023319"/>
    </source>
</evidence>
<evidence type="ECO:0000313" key="10">
    <source>
        <dbReference type="Proteomes" id="UP000261600"/>
    </source>
</evidence>
<dbReference type="GO" id="GO:0016020">
    <property type="term" value="C:membrane"/>
    <property type="evidence" value="ECO:0007669"/>
    <property type="project" value="UniProtKB-SubCell"/>
</dbReference>
<dbReference type="InterPro" id="IPR013783">
    <property type="entry name" value="Ig-like_fold"/>
</dbReference>
<dbReference type="GO" id="GO:0150079">
    <property type="term" value="P:negative regulation of neuroinflammatory response"/>
    <property type="evidence" value="ECO:0007669"/>
    <property type="project" value="TreeGrafter"/>
</dbReference>
<evidence type="ECO:0000313" key="9">
    <source>
        <dbReference type="Ensembl" id="ENSMALP00000022753.1"/>
    </source>
</evidence>
<evidence type="ECO:0000256" key="4">
    <source>
        <dbReference type="ARBA" id="ARBA00022989"/>
    </source>
</evidence>
<dbReference type="GO" id="GO:0030424">
    <property type="term" value="C:axon"/>
    <property type="evidence" value="ECO:0007669"/>
    <property type="project" value="TreeGrafter"/>
</dbReference>